<dbReference type="Gene3D" id="1.20.5.930">
    <property type="entry name" value="Bicelle-embedded integrin alpha(iib) transmembrane segment"/>
    <property type="match status" value="1"/>
</dbReference>
<feature type="chain" id="PRO_5026376010" evidence="13">
    <location>
        <begin position="32"/>
        <end position="1124"/>
    </location>
</feature>
<keyword evidence="8 13" id="KW-0401">Integrin</keyword>
<feature type="repeat" description="FG-GAP" evidence="12">
    <location>
        <begin position="113"/>
        <end position="174"/>
    </location>
</feature>
<evidence type="ECO:0000256" key="11">
    <source>
        <dbReference type="ARBA" id="ARBA00023180"/>
    </source>
</evidence>
<feature type="repeat" description="FG-GAP" evidence="12">
    <location>
        <begin position="294"/>
        <end position="360"/>
    </location>
</feature>
<dbReference type="GO" id="GO:0033627">
    <property type="term" value="P:cell adhesion mediated by integrin"/>
    <property type="evidence" value="ECO:0007669"/>
    <property type="project" value="TreeGrafter"/>
</dbReference>
<keyword evidence="6 13" id="KW-0130">Cell adhesion</keyword>
<feature type="transmembrane region" description="Helical" evidence="13">
    <location>
        <begin position="1066"/>
        <end position="1090"/>
    </location>
</feature>
<feature type="repeat" description="FG-GAP" evidence="12">
    <location>
        <begin position="361"/>
        <end position="420"/>
    </location>
</feature>
<dbReference type="Gene3D" id="2.60.40.1510">
    <property type="entry name" value="ntegrin, alpha v. Chain A, domain 3"/>
    <property type="match status" value="1"/>
</dbReference>
<keyword evidence="7 13" id="KW-1133">Transmembrane helix</keyword>
<dbReference type="InterPro" id="IPR013649">
    <property type="entry name" value="Integrin_alpha_Ig-like_1"/>
</dbReference>
<dbReference type="Pfam" id="PF20806">
    <property type="entry name" value="Integrin_A_Ig_3"/>
    <property type="match status" value="1"/>
</dbReference>
<dbReference type="PANTHER" id="PTHR23220">
    <property type="entry name" value="INTEGRIN ALPHA"/>
    <property type="match status" value="1"/>
</dbReference>
<dbReference type="InterPro" id="IPR028994">
    <property type="entry name" value="Integrin_alpha_N"/>
</dbReference>
<keyword evidence="3 13" id="KW-0812">Transmembrane</keyword>
<evidence type="ECO:0000256" key="5">
    <source>
        <dbReference type="ARBA" id="ARBA00022737"/>
    </source>
</evidence>
<organism evidence="17">
    <name type="scientific">Aceria tosichella</name>
    <name type="common">wheat curl mite</name>
    <dbReference type="NCBI Taxonomy" id="561515"/>
    <lineage>
        <taxon>Eukaryota</taxon>
        <taxon>Metazoa</taxon>
        <taxon>Ecdysozoa</taxon>
        <taxon>Arthropoda</taxon>
        <taxon>Chelicerata</taxon>
        <taxon>Arachnida</taxon>
        <taxon>Acari</taxon>
        <taxon>Acariformes</taxon>
        <taxon>Trombidiformes</taxon>
        <taxon>Prostigmata</taxon>
        <taxon>Eupodina</taxon>
        <taxon>Eriophyoidea</taxon>
        <taxon>Eriophyidae</taxon>
        <taxon>Eriophyinae</taxon>
        <taxon>Aceriini</taxon>
        <taxon>Aceria</taxon>
    </lineage>
</organism>
<dbReference type="GO" id="GO:0005178">
    <property type="term" value="F:integrin binding"/>
    <property type="evidence" value="ECO:0007669"/>
    <property type="project" value="TreeGrafter"/>
</dbReference>
<comment type="similarity">
    <text evidence="2 13">Belongs to the integrin alpha chain family.</text>
</comment>
<dbReference type="Gene3D" id="2.130.10.130">
    <property type="entry name" value="Integrin alpha, N-terminal"/>
    <property type="match status" value="1"/>
</dbReference>
<dbReference type="AlphaFoldDB" id="A0A6G1SR37"/>
<feature type="domain" description="Integrin alpha second immunoglobulin-like" evidence="15">
    <location>
        <begin position="636"/>
        <end position="769"/>
    </location>
</feature>
<feature type="signal peptide" evidence="13">
    <location>
        <begin position="1"/>
        <end position="31"/>
    </location>
</feature>
<dbReference type="InterPro" id="IPR048286">
    <property type="entry name" value="Integrin_alpha_Ig-like_3"/>
</dbReference>
<dbReference type="SUPFAM" id="SSF69179">
    <property type="entry name" value="Integrin domains"/>
    <property type="match status" value="3"/>
</dbReference>
<dbReference type="InterPro" id="IPR048285">
    <property type="entry name" value="Integrin_alpha_Ig-like_2"/>
</dbReference>
<dbReference type="InterPro" id="IPR032695">
    <property type="entry name" value="Integrin_dom_sf"/>
</dbReference>
<dbReference type="Pfam" id="PF01839">
    <property type="entry name" value="FG-GAP"/>
    <property type="match status" value="2"/>
</dbReference>
<dbReference type="SUPFAM" id="SSF69318">
    <property type="entry name" value="Integrin alpha N-terminal domain"/>
    <property type="match status" value="1"/>
</dbReference>
<dbReference type="PROSITE" id="PS51470">
    <property type="entry name" value="FG_GAP"/>
    <property type="match status" value="5"/>
</dbReference>
<dbReference type="Gene3D" id="2.60.40.1530">
    <property type="entry name" value="ntegrin, alpha v. Chain A, domain 4"/>
    <property type="match status" value="1"/>
</dbReference>
<feature type="repeat" description="FG-GAP" evidence="12">
    <location>
        <begin position="36"/>
        <end position="97"/>
    </location>
</feature>
<evidence type="ECO:0000256" key="10">
    <source>
        <dbReference type="ARBA" id="ARBA00023170"/>
    </source>
</evidence>
<dbReference type="GO" id="GO:0007160">
    <property type="term" value="P:cell-matrix adhesion"/>
    <property type="evidence" value="ECO:0007669"/>
    <property type="project" value="TreeGrafter"/>
</dbReference>
<feature type="repeat" description="FG-GAP" evidence="12">
    <location>
        <begin position="429"/>
        <end position="490"/>
    </location>
</feature>
<evidence type="ECO:0000313" key="17">
    <source>
        <dbReference type="EMBL" id="MDE52353.1"/>
    </source>
</evidence>
<dbReference type="PANTHER" id="PTHR23220:SF133">
    <property type="entry name" value="INTEGRIN ALPHA-PS2"/>
    <property type="match status" value="1"/>
</dbReference>
<keyword evidence="5" id="KW-0677">Repeat</keyword>
<feature type="domain" description="Integrin alpha first immunoglubulin-like" evidence="14">
    <location>
        <begin position="475"/>
        <end position="634"/>
    </location>
</feature>
<dbReference type="InterPro" id="IPR000413">
    <property type="entry name" value="Integrin_alpha"/>
</dbReference>
<keyword evidence="9 13" id="KW-0472">Membrane</keyword>
<dbReference type="Pfam" id="PF20805">
    <property type="entry name" value="Integrin_A_Ig_2"/>
    <property type="match status" value="1"/>
</dbReference>
<dbReference type="InterPro" id="IPR013519">
    <property type="entry name" value="Int_alpha_beta-p"/>
</dbReference>
<dbReference type="GO" id="GO:0009897">
    <property type="term" value="C:external side of plasma membrane"/>
    <property type="evidence" value="ECO:0007669"/>
    <property type="project" value="TreeGrafter"/>
</dbReference>
<feature type="domain" description="Integrin alpha third immunoglobulin-like" evidence="16">
    <location>
        <begin position="823"/>
        <end position="1054"/>
    </location>
</feature>
<evidence type="ECO:0000256" key="13">
    <source>
        <dbReference type="RuleBase" id="RU003762"/>
    </source>
</evidence>
<evidence type="ECO:0000256" key="8">
    <source>
        <dbReference type="ARBA" id="ARBA00023037"/>
    </source>
</evidence>
<evidence type="ECO:0000256" key="12">
    <source>
        <dbReference type="PROSITE-ProRule" id="PRU00803"/>
    </source>
</evidence>
<dbReference type="GO" id="GO:0048513">
    <property type="term" value="P:animal organ development"/>
    <property type="evidence" value="ECO:0007669"/>
    <property type="project" value="UniProtKB-ARBA"/>
</dbReference>
<reference evidence="17" key="1">
    <citation type="submission" date="2018-10" db="EMBL/GenBank/DDBJ databases">
        <title>Transcriptome assembly of Aceria tosichella (Wheat curl mite) Type 2.</title>
        <authorList>
            <person name="Scully E.D."/>
            <person name="Geib S.M."/>
            <person name="Palmer N.A."/>
            <person name="Gupta A.K."/>
            <person name="Sarath G."/>
            <person name="Tatineni S."/>
        </authorList>
    </citation>
    <scope>NUCLEOTIDE SEQUENCE</scope>
    <source>
        <strain evidence="17">LincolnNE</strain>
    </source>
</reference>
<evidence type="ECO:0000259" key="14">
    <source>
        <dbReference type="Pfam" id="PF08441"/>
    </source>
</evidence>
<dbReference type="EMBL" id="GGYP01007582">
    <property type="protein sequence ID" value="MDE52353.1"/>
    <property type="molecule type" value="Transcribed_RNA"/>
</dbReference>
<dbReference type="SMART" id="SM00191">
    <property type="entry name" value="Int_alpha"/>
    <property type="match status" value="5"/>
</dbReference>
<evidence type="ECO:0000259" key="16">
    <source>
        <dbReference type="Pfam" id="PF20806"/>
    </source>
</evidence>
<keyword evidence="10 13" id="KW-0675">Receptor</keyword>
<evidence type="ECO:0000256" key="3">
    <source>
        <dbReference type="ARBA" id="ARBA00022692"/>
    </source>
</evidence>
<keyword evidence="11" id="KW-0325">Glycoprotein</keyword>
<dbReference type="InterPro" id="IPR013517">
    <property type="entry name" value="FG-GAP"/>
</dbReference>
<keyword evidence="4 13" id="KW-0732">Signal</keyword>
<evidence type="ECO:0000256" key="1">
    <source>
        <dbReference type="ARBA" id="ARBA00004479"/>
    </source>
</evidence>
<dbReference type="Gene3D" id="2.60.40.1460">
    <property type="entry name" value="Integrin domains. Chain A, domain 2"/>
    <property type="match status" value="1"/>
</dbReference>
<dbReference type="GO" id="GO:0007157">
    <property type="term" value="P:heterophilic cell-cell adhesion via plasma membrane cell adhesion molecules"/>
    <property type="evidence" value="ECO:0007669"/>
    <property type="project" value="UniProtKB-ARBA"/>
</dbReference>
<dbReference type="GO" id="GO:0008305">
    <property type="term" value="C:integrin complex"/>
    <property type="evidence" value="ECO:0007669"/>
    <property type="project" value="InterPro"/>
</dbReference>
<evidence type="ECO:0000259" key="15">
    <source>
        <dbReference type="Pfam" id="PF20805"/>
    </source>
</evidence>
<name>A0A6G1SR37_9ACAR</name>
<dbReference type="GO" id="GO:0007229">
    <property type="term" value="P:integrin-mediated signaling pathway"/>
    <property type="evidence" value="ECO:0007669"/>
    <property type="project" value="UniProtKB-KW"/>
</dbReference>
<evidence type="ECO:0000256" key="2">
    <source>
        <dbReference type="ARBA" id="ARBA00008054"/>
    </source>
</evidence>
<gene>
    <name evidence="17" type="primary">ITGA8_0</name>
    <name evidence="17" type="ORF">g.19479</name>
</gene>
<evidence type="ECO:0000256" key="4">
    <source>
        <dbReference type="ARBA" id="ARBA00022729"/>
    </source>
</evidence>
<accession>A0A6G1SR37</accession>
<protein>
    <submittedName>
        <fullName evidence="17">Integrin alpha-8</fullName>
    </submittedName>
</protein>
<comment type="subcellular location">
    <subcellularLocation>
        <location evidence="1 13">Membrane</location>
        <topology evidence="1 13">Single-pass type I membrane protein</topology>
    </subcellularLocation>
</comment>
<proteinExistence type="inferred from homology"/>
<dbReference type="Pfam" id="PF08441">
    <property type="entry name" value="Integrin_A_Ig_1"/>
    <property type="match status" value="1"/>
</dbReference>
<sequence length="1124" mass="125152">MFLFPATTLSLLLASLLLSGQQQQQLRPAQAFNIDTQSAIVHSGPEGSYFGYTVAQHRDRNQHWLLVGAPKAQTSQPRVERGGAVYRCSPTPSKACQQIPFDPNGHSMISVGNSSVQNDDKSRQWFGGSLQSSSDNGSIIACAPRYVYYTANLRRRDPVGSCWISRGSFAGFLEYSPCRINDQYGHHHLGSCQAGFASAITKDGGKIFMAAPGAHVWQGQVFEHNLRTDLSKSTSPVNPHYEDDSYLGYSLALGRFSSHSSSSPTGSSEVDVAIGMPRGNELAGKIVIADRDLRTMVNITGEQLGAYFGYALATADINGDKLDDLIIGAPLFYNQTISHKEPHFERGRVYVALQNNRHEFHLVQRIDGQKNRARFGTSIANCGDLNRDGYQDVAIGAPYDGPEHRGAVYIYMGRKQGGLSDDYDQVIYAESIKPEGHLLRSFGFSLSGGLDIDGNQYPDLLVGDYMADRAILLKARPVVNVTATLSFQPENFNLDDKTCSLPNSSTSVPCITVQYCTKYTGLNVDQSLGFVYDIRLDTENKGAPRLFFLEKEGKNEDRISVILNKDEPKCRSFKAYIMRQIRDKLTPLRVDIDYALAEYSGETYDYVTGQAKLRPVLNRSGQPNRLSKIATIQKNCGPDNVCVPDLKLTVTPNLDSYTIGNNEKLVLDVTVKNYGEDAFESMFYLTMPMTINFITINKTRSDYPICYGAKPDQMGVNVLSCDLGNPQVRNDVVKFSVITEPARGGQFTSPDFTFHAQVNSTNPELDDKHREDNQLAIGIPIRVEFQLVLSGSSQPPQVLHNTTLLQQEYQQQHQQQPDNSLIRAPRVNETQIGPEVWHVYQLQNKGPSNINDIALTILWPSKTKDGDPLLYLVDEPQTNDKARCKPAPSDSINPLNLKYVRGNPNTVTGQQQSQHNNLVIINQNQRQKRQTNLIGMESAPAQRSSSSSQPVAGEAMAQTITTTVDNSILEQLDMQSGGNSARWTLFECNVYDLGHNEIATIKIRSRLDEETISKLSLQDFDISSKMIAQVKSLPYNTSLQTMPPYVYKVETRVHTTGMSLQDRLPWWLIILAILLGTLLFALLACFLRYLGFFTRKRPPKTAEREPLTPTIWNDYQYTPGDTAL</sequence>
<evidence type="ECO:0000256" key="9">
    <source>
        <dbReference type="ARBA" id="ARBA00023136"/>
    </source>
</evidence>
<dbReference type="PRINTS" id="PR01185">
    <property type="entry name" value="INTEGRINA"/>
</dbReference>
<evidence type="ECO:0000256" key="6">
    <source>
        <dbReference type="ARBA" id="ARBA00022889"/>
    </source>
</evidence>
<evidence type="ECO:0000256" key="7">
    <source>
        <dbReference type="ARBA" id="ARBA00022989"/>
    </source>
</evidence>